<dbReference type="Pfam" id="PF12840">
    <property type="entry name" value="HTH_20"/>
    <property type="match status" value="1"/>
</dbReference>
<dbReference type="GO" id="GO:0003677">
    <property type="term" value="F:DNA binding"/>
    <property type="evidence" value="ECO:0007669"/>
    <property type="project" value="UniProtKB-KW"/>
</dbReference>
<dbReference type="RefSeq" id="WP_169096770.1">
    <property type="nucleotide sequence ID" value="NZ_JABBVZ010000007.1"/>
</dbReference>
<feature type="domain" description="HTH arsR-type" evidence="4">
    <location>
        <begin position="11"/>
        <end position="103"/>
    </location>
</feature>
<accession>A0A7Y0L1D6</accession>
<dbReference type="InterPro" id="IPR001845">
    <property type="entry name" value="HTH_ArsR_DNA-bd_dom"/>
</dbReference>
<keyword evidence="1" id="KW-0805">Transcription regulation</keyword>
<dbReference type="NCBIfam" id="NF033788">
    <property type="entry name" value="HTH_metalloreg"/>
    <property type="match status" value="1"/>
</dbReference>
<dbReference type="GO" id="GO:0003700">
    <property type="term" value="F:DNA-binding transcription factor activity"/>
    <property type="evidence" value="ECO:0007669"/>
    <property type="project" value="InterPro"/>
</dbReference>
<evidence type="ECO:0000313" key="5">
    <source>
        <dbReference type="EMBL" id="NMP21430.1"/>
    </source>
</evidence>
<dbReference type="AlphaFoldDB" id="A0A7Y0L1D6"/>
<dbReference type="InterPro" id="IPR036390">
    <property type="entry name" value="WH_DNA-bd_sf"/>
</dbReference>
<reference evidence="5 6" key="1">
    <citation type="submission" date="2020-04" db="EMBL/GenBank/DDBJ databases">
        <authorList>
            <person name="Zhang R."/>
            <person name="Schippers A."/>
        </authorList>
    </citation>
    <scope>NUCLEOTIDE SEQUENCE [LARGE SCALE GENOMIC DNA]</scope>
    <source>
        <strain evidence="5 6">DSM 109850</strain>
    </source>
</reference>
<dbReference type="PANTHER" id="PTHR33154:SF33">
    <property type="entry name" value="TRANSCRIPTIONAL REPRESSOR SDPR"/>
    <property type="match status" value="1"/>
</dbReference>
<evidence type="ECO:0000313" key="6">
    <source>
        <dbReference type="Proteomes" id="UP000533476"/>
    </source>
</evidence>
<dbReference type="SMART" id="SM00418">
    <property type="entry name" value="HTH_ARSR"/>
    <property type="match status" value="1"/>
</dbReference>
<dbReference type="SMART" id="SM00419">
    <property type="entry name" value="HTH_CRP"/>
    <property type="match status" value="1"/>
</dbReference>
<keyword evidence="3" id="KW-0804">Transcription</keyword>
<name>A0A7Y0L1D6_9FIRM</name>
<dbReference type="Proteomes" id="UP000533476">
    <property type="component" value="Unassembled WGS sequence"/>
</dbReference>
<proteinExistence type="predicted"/>
<evidence type="ECO:0000256" key="2">
    <source>
        <dbReference type="ARBA" id="ARBA00023125"/>
    </source>
</evidence>
<dbReference type="InterPro" id="IPR011991">
    <property type="entry name" value="ArsR-like_HTH"/>
</dbReference>
<evidence type="ECO:0000256" key="3">
    <source>
        <dbReference type="ARBA" id="ARBA00023163"/>
    </source>
</evidence>
<dbReference type="CDD" id="cd00090">
    <property type="entry name" value="HTH_ARSR"/>
    <property type="match status" value="1"/>
</dbReference>
<dbReference type="InterPro" id="IPR051081">
    <property type="entry name" value="HTH_MetalResp_TranReg"/>
</dbReference>
<dbReference type="PANTHER" id="PTHR33154">
    <property type="entry name" value="TRANSCRIPTIONAL REGULATOR, ARSR FAMILY"/>
    <property type="match status" value="1"/>
</dbReference>
<dbReference type="EMBL" id="JABBVZ010000007">
    <property type="protein sequence ID" value="NMP21430.1"/>
    <property type="molecule type" value="Genomic_DNA"/>
</dbReference>
<protein>
    <submittedName>
        <fullName evidence="5">Helix-turn-helix transcriptional regulator</fullName>
    </submittedName>
</protein>
<keyword evidence="6" id="KW-1185">Reference proteome</keyword>
<dbReference type="PRINTS" id="PR00778">
    <property type="entry name" value="HTHARSR"/>
</dbReference>
<dbReference type="InterPro" id="IPR036388">
    <property type="entry name" value="WH-like_DNA-bd_sf"/>
</dbReference>
<dbReference type="InterPro" id="IPR012318">
    <property type="entry name" value="HTH_CRP"/>
</dbReference>
<gene>
    <name evidence="5" type="ORF">HIJ39_03535</name>
</gene>
<keyword evidence="2" id="KW-0238">DNA-binding</keyword>
<evidence type="ECO:0000259" key="4">
    <source>
        <dbReference type="PROSITE" id="PS50987"/>
    </source>
</evidence>
<organism evidence="5 6">
    <name type="scientific">Sulfobacillus harzensis</name>
    <dbReference type="NCBI Taxonomy" id="2729629"/>
    <lineage>
        <taxon>Bacteria</taxon>
        <taxon>Bacillati</taxon>
        <taxon>Bacillota</taxon>
        <taxon>Clostridia</taxon>
        <taxon>Eubacteriales</taxon>
        <taxon>Clostridiales Family XVII. Incertae Sedis</taxon>
        <taxon>Sulfobacillus</taxon>
    </lineage>
</organism>
<sequence length="103" mass="11552">MTTNKTVAKGIRDLEDLDAVFEALAHRSRRTILSILLIRGGAMTSRDIADRFSCAWATTSRHLGVLKNAGLVSVELDGREHIYRLNRDRLVTVAGGWIDRFRS</sequence>
<dbReference type="SUPFAM" id="SSF46785">
    <property type="entry name" value="Winged helix' DNA-binding domain"/>
    <property type="match status" value="1"/>
</dbReference>
<dbReference type="PROSITE" id="PS50987">
    <property type="entry name" value="HTH_ARSR_2"/>
    <property type="match status" value="1"/>
</dbReference>
<comment type="caution">
    <text evidence="5">The sequence shown here is derived from an EMBL/GenBank/DDBJ whole genome shotgun (WGS) entry which is preliminary data.</text>
</comment>
<evidence type="ECO:0000256" key="1">
    <source>
        <dbReference type="ARBA" id="ARBA00023015"/>
    </source>
</evidence>
<dbReference type="Gene3D" id="1.10.10.10">
    <property type="entry name" value="Winged helix-like DNA-binding domain superfamily/Winged helix DNA-binding domain"/>
    <property type="match status" value="1"/>
</dbReference>